<gene>
    <name evidence="1" type="ordered locus">AZOLI_0819</name>
</gene>
<dbReference type="AlphaFoldDB" id="G7Z9L6"/>
<sequence>MGGRGRLSSDAKFPALCGLPSRFGIPHGHSVEESVVTVDEVGVPAQLYALR</sequence>
<dbReference type="EMBL" id="FQ311868">
    <property type="protein sequence ID" value="CBS86164.1"/>
    <property type="molecule type" value="Genomic_DNA"/>
</dbReference>
<accession>G7Z9L6</accession>
<keyword evidence="2" id="KW-1185">Reference proteome</keyword>
<reference evidence="2" key="1">
    <citation type="journal article" date="2011" name="PLoS Genet.">
        <title>Azospirillum genomes reveal transition of bacteria from aquatic to terrestrial environments.</title>
        <authorList>
            <person name="Wisniewski-Dye F."/>
            <person name="Borziak K."/>
            <person name="Khalsa-Moyers G."/>
            <person name="Alexandre G."/>
            <person name="Sukharnikov L.O."/>
            <person name="Wuichet K."/>
            <person name="Hurst G.B."/>
            <person name="McDonald W.H."/>
            <person name="Robertson J.S."/>
            <person name="Barbe V."/>
            <person name="Calteau A."/>
            <person name="Rouy Z."/>
            <person name="Mangenot S."/>
            <person name="Prigent-Combaret C."/>
            <person name="Normand P."/>
            <person name="Boyer M."/>
            <person name="Siguier P."/>
            <person name="Dessaux Y."/>
            <person name="Elmerich C."/>
            <person name="Condemine G."/>
            <person name="Krishnen G."/>
            <person name="Kennedy I."/>
            <person name="Paterson A.H."/>
            <person name="Gonzalez V."/>
            <person name="Mavingui P."/>
            <person name="Zhulin I.B."/>
        </authorList>
    </citation>
    <scope>NUCLEOTIDE SEQUENCE [LARGE SCALE GENOMIC DNA]</scope>
    <source>
        <strain evidence="2">4B</strain>
    </source>
</reference>
<dbReference type="STRING" id="862719.AZOLI_0819"/>
<organism evidence="1 2">
    <name type="scientific">Azospirillum lipoferum (strain 4B)</name>
    <dbReference type="NCBI Taxonomy" id="862719"/>
    <lineage>
        <taxon>Bacteria</taxon>
        <taxon>Pseudomonadati</taxon>
        <taxon>Pseudomonadota</taxon>
        <taxon>Alphaproteobacteria</taxon>
        <taxon>Rhodospirillales</taxon>
        <taxon>Azospirillaceae</taxon>
        <taxon>Azospirillum</taxon>
    </lineage>
</organism>
<dbReference type="Proteomes" id="UP000005667">
    <property type="component" value="Chromosome"/>
</dbReference>
<evidence type="ECO:0000313" key="1">
    <source>
        <dbReference type="EMBL" id="CBS86164.1"/>
    </source>
</evidence>
<protein>
    <submittedName>
        <fullName evidence="1">Uncharacterized protein</fullName>
    </submittedName>
</protein>
<dbReference type="HOGENOM" id="CLU_3095124_0_0_5"/>
<evidence type="ECO:0000313" key="2">
    <source>
        <dbReference type="Proteomes" id="UP000005667"/>
    </source>
</evidence>
<name>G7Z9L6_AZOL4</name>
<dbReference type="KEGG" id="ali:AZOLI_0819"/>
<proteinExistence type="predicted"/>